<dbReference type="InterPro" id="IPR000477">
    <property type="entry name" value="RT_dom"/>
</dbReference>
<evidence type="ECO:0000313" key="2">
    <source>
        <dbReference type="EMBL" id="GAB0207929.1"/>
    </source>
</evidence>
<dbReference type="PROSITE" id="PS50878">
    <property type="entry name" value="RT_POL"/>
    <property type="match status" value="1"/>
</dbReference>
<comment type="caution">
    <text evidence="2">The sequence shown here is derived from an EMBL/GenBank/DDBJ whole genome shotgun (WGS) entry which is preliminary data.</text>
</comment>
<reference evidence="2 3" key="1">
    <citation type="submission" date="2024-06" db="EMBL/GenBank/DDBJ databases">
        <title>The draft genome of Grus japonensis, version 3.</title>
        <authorList>
            <person name="Nabeshima K."/>
            <person name="Suzuki S."/>
            <person name="Onuma M."/>
        </authorList>
    </citation>
    <scope>NUCLEOTIDE SEQUENCE [LARGE SCALE GENOMIC DNA]</scope>
    <source>
        <strain evidence="2 3">451A</strain>
    </source>
</reference>
<accession>A0ABC9YCZ4</accession>
<dbReference type="EMBL" id="BAAFJT010000247">
    <property type="protein sequence ID" value="GAB0207929.1"/>
    <property type="molecule type" value="Genomic_DNA"/>
</dbReference>
<feature type="domain" description="Reverse transcriptase" evidence="1">
    <location>
        <begin position="85"/>
        <end position="349"/>
    </location>
</feature>
<proteinExistence type="predicted"/>
<dbReference type="CDD" id="cd01650">
    <property type="entry name" value="RT_nLTR_like"/>
    <property type="match status" value="1"/>
</dbReference>
<dbReference type="AlphaFoldDB" id="A0ABC9YCZ4"/>
<dbReference type="InterPro" id="IPR043502">
    <property type="entry name" value="DNA/RNA_pol_sf"/>
</dbReference>
<dbReference type="Pfam" id="PF00078">
    <property type="entry name" value="RVT_1"/>
    <property type="match status" value="1"/>
</dbReference>
<dbReference type="PANTHER" id="PTHR33332">
    <property type="entry name" value="REVERSE TRANSCRIPTASE DOMAIN-CONTAINING PROTEIN"/>
    <property type="match status" value="1"/>
</dbReference>
<name>A0ABC9YCZ4_GRUJA</name>
<sequence>MEKAEVLNDFFASVFTGKCLSHTAQVTEGRDWENAEPPTVGEDQVREYLRKLKVHKSMGPDEMHPRVLRELADEVVRPLSIIFQKSWQSDQIPTDWKRGNITPIFKKGKKEDPGNYRPVSLTSVPGKIMEQTLLETMLRHMENKEVIGDSQHGLSKGKSCLTNLVAFYDGVTASVDKGRATDIISLGLCKAFDTVPHDILVSTLERHGFDGWTTRWIRNWLDGRTQRDVVNGSMSKWRTVTSGIPQGLVLGPALFNIFVSDMDSGIECTLSKFADKTKLCGVVNRLEGRDAIQRDLDRLERWARANCMKFNKAKCKVLHVGWGNSKHNYRLGKEWIESSPEEKDLGVLIDEKLNMSQQCALPAQKANCVLGCIKRGVTSRSREVILPLCSTLVRPHLEYCIQLWGPQYKRETWSCWSESRGGPRS</sequence>
<dbReference type="Proteomes" id="UP001623348">
    <property type="component" value="Unassembled WGS sequence"/>
</dbReference>
<keyword evidence="3" id="KW-1185">Reference proteome</keyword>
<evidence type="ECO:0000313" key="3">
    <source>
        <dbReference type="Proteomes" id="UP001623348"/>
    </source>
</evidence>
<evidence type="ECO:0000259" key="1">
    <source>
        <dbReference type="PROSITE" id="PS50878"/>
    </source>
</evidence>
<gene>
    <name evidence="2" type="ORF">GRJ2_003258600</name>
</gene>
<dbReference type="SUPFAM" id="SSF56672">
    <property type="entry name" value="DNA/RNA polymerases"/>
    <property type="match status" value="1"/>
</dbReference>
<protein>
    <submittedName>
        <fullName evidence="2">Mitochondrial enolase superfamily member 1</fullName>
    </submittedName>
</protein>
<organism evidence="2 3">
    <name type="scientific">Grus japonensis</name>
    <name type="common">Japanese crane</name>
    <name type="synonym">Red-crowned crane</name>
    <dbReference type="NCBI Taxonomy" id="30415"/>
    <lineage>
        <taxon>Eukaryota</taxon>
        <taxon>Metazoa</taxon>
        <taxon>Chordata</taxon>
        <taxon>Craniata</taxon>
        <taxon>Vertebrata</taxon>
        <taxon>Euteleostomi</taxon>
        <taxon>Archelosauria</taxon>
        <taxon>Archosauria</taxon>
        <taxon>Dinosauria</taxon>
        <taxon>Saurischia</taxon>
        <taxon>Theropoda</taxon>
        <taxon>Coelurosauria</taxon>
        <taxon>Aves</taxon>
        <taxon>Neognathae</taxon>
        <taxon>Neoaves</taxon>
        <taxon>Gruiformes</taxon>
        <taxon>Gruidae</taxon>
        <taxon>Grus</taxon>
    </lineage>
</organism>